<dbReference type="OrthoDB" id="128089at2"/>
<evidence type="ECO:0000259" key="1">
    <source>
        <dbReference type="Pfam" id="PF13173"/>
    </source>
</evidence>
<evidence type="ECO:0000313" key="3">
    <source>
        <dbReference type="EMBL" id="OZG65189.1"/>
    </source>
</evidence>
<dbReference type="PANTHER" id="PTHR43566:SF2">
    <property type="entry name" value="DUF4143 DOMAIN-CONTAINING PROTEIN"/>
    <property type="match status" value="1"/>
</dbReference>
<protein>
    <submittedName>
        <fullName evidence="3">Presumable ATPase</fullName>
    </submittedName>
</protein>
<sequence>MALPIIPRILLSRLQQTATWFPIVSLTGPRQSGKSTLVREAFPDYRYVNLEDRQTRTEALEDPVGFIRNKPNHLIIDEAQYAPDLFSMIQVVSDERNEPGQYILSGSQNFLLLKQIRQSLAGRVGLLKLLPLSYREITEASESEQLSTDEFMFSGGFPRMITSGIPHDIFFRSYIDTYVERDVAGYLDVRNTSAFRTFLELCALNAGNLANYTNLANDTGVSVPTVRSWMSILESSYVIFTLNPYYTNARKRLTKTPKLYFHDTGLLCHLLGLTSLNDLLESEYLGMVFENLIVAETLKSQYNADREPRLYFYRDDSKIEVDLLDFTDRHSPIMAEIKSGQTYHDRYAKQLLSIGQQLGISTEHLYVVSRVANSYRHGNVNVSNTNNWLLR</sequence>
<organism evidence="3 4">
    <name type="scientific">Bifidobacterium hapali</name>
    <dbReference type="NCBI Taxonomy" id="1630172"/>
    <lineage>
        <taxon>Bacteria</taxon>
        <taxon>Bacillati</taxon>
        <taxon>Actinomycetota</taxon>
        <taxon>Actinomycetes</taxon>
        <taxon>Bifidobacteriales</taxon>
        <taxon>Bifidobacteriaceae</taxon>
        <taxon>Bifidobacterium</taxon>
    </lineage>
</organism>
<keyword evidence="4" id="KW-1185">Reference proteome</keyword>
<evidence type="ECO:0000313" key="4">
    <source>
        <dbReference type="Proteomes" id="UP000216074"/>
    </source>
</evidence>
<name>A0A261G175_9BIFI</name>
<proteinExistence type="predicted"/>
<gene>
    <name evidence="3" type="ORF">BHAP_0693</name>
</gene>
<reference evidence="3 4" key="1">
    <citation type="journal article" date="2017" name="BMC Genomics">
        <title>Comparative genomic and phylogenomic analyses of the Bifidobacteriaceae family.</title>
        <authorList>
            <person name="Lugli G.A."/>
            <person name="Milani C."/>
            <person name="Turroni F."/>
            <person name="Duranti S."/>
            <person name="Mancabelli L."/>
            <person name="Mangifesta M."/>
            <person name="Ferrario C."/>
            <person name="Modesto M."/>
            <person name="Mattarelli P."/>
            <person name="Jiri K."/>
            <person name="van Sinderen D."/>
            <person name="Ventura M."/>
        </authorList>
    </citation>
    <scope>NUCLEOTIDE SEQUENCE [LARGE SCALE GENOMIC DNA]</scope>
    <source>
        <strain evidence="3 4">DSM 100202</strain>
    </source>
</reference>
<comment type="caution">
    <text evidence="3">The sequence shown here is derived from an EMBL/GenBank/DDBJ whole genome shotgun (WGS) entry which is preliminary data.</text>
</comment>
<accession>A0A261G175</accession>
<dbReference type="SUPFAM" id="SSF52540">
    <property type="entry name" value="P-loop containing nucleoside triphosphate hydrolases"/>
    <property type="match status" value="1"/>
</dbReference>
<dbReference type="AlphaFoldDB" id="A0A261G175"/>
<dbReference type="Pfam" id="PF13173">
    <property type="entry name" value="AAA_14"/>
    <property type="match status" value="1"/>
</dbReference>
<dbReference type="Proteomes" id="UP000216074">
    <property type="component" value="Unassembled WGS sequence"/>
</dbReference>
<dbReference type="InterPro" id="IPR027417">
    <property type="entry name" value="P-loop_NTPase"/>
</dbReference>
<dbReference type="InterPro" id="IPR041682">
    <property type="entry name" value="AAA_14"/>
</dbReference>
<dbReference type="EMBL" id="MWWY01000014">
    <property type="protein sequence ID" value="OZG65189.1"/>
    <property type="molecule type" value="Genomic_DNA"/>
</dbReference>
<dbReference type="RefSeq" id="WP_094729357.1">
    <property type="nucleotide sequence ID" value="NZ_MWWY01000014.1"/>
</dbReference>
<evidence type="ECO:0000259" key="2">
    <source>
        <dbReference type="Pfam" id="PF13635"/>
    </source>
</evidence>
<dbReference type="PANTHER" id="PTHR43566">
    <property type="entry name" value="CONSERVED PROTEIN"/>
    <property type="match status" value="1"/>
</dbReference>
<dbReference type="InterPro" id="IPR025420">
    <property type="entry name" value="DUF4143"/>
</dbReference>
<feature type="domain" description="DUF4143" evidence="2">
    <location>
        <begin position="180"/>
        <end position="340"/>
    </location>
</feature>
<feature type="domain" description="AAA" evidence="1">
    <location>
        <begin position="22"/>
        <end position="137"/>
    </location>
</feature>
<dbReference type="Pfam" id="PF13635">
    <property type="entry name" value="DUF4143"/>
    <property type="match status" value="1"/>
</dbReference>